<dbReference type="SUPFAM" id="SSF103473">
    <property type="entry name" value="MFS general substrate transporter"/>
    <property type="match status" value="1"/>
</dbReference>
<dbReference type="PANTHER" id="PTHR23507:SF1">
    <property type="entry name" value="FI18259P1-RELATED"/>
    <property type="match status" value="1"/>
</dbReference>
<feature type="transmembrane region" description="Helical" evidence="5">
    <location>
        <begin position="177"/>
        <end position="198"/>
    </location>
</feature>
<keyword evidence="4 5" id="KW-0472">Membrane</keyword>
<dbReference type="Gene3D" id="1.20.1250.20">
    <property type="entry name" value="MFS general substrate transporter like domains"/>
    <property type="match status" value="1"/>
</dbReference>
<dbReference type="GO" id="GO:0016020">
    <property type="term" value="C:membrane"/>
    <property type="evidence" value="ECO:0007669"/>
    <property type="project" value="UniProtKB-SubCell"/>
</dbReference>
<organism evidence="6 7">
    <name type="scientific">Oedothorax gibbosus</name>
    <dbReference type="NCBI Taxonomy" id="931172"/>
    <lineage>
        <taxon>Eukaryota</taxon>
        <taxon>Metazoa</taxon>
        <taxon>Ecdysozoa</taxon>
        <taxon>Arthropoda</taxon>
        <taxon>Chelicerata</taxon>
        <taxon>Arachnida</taxon>
        <taxon>Araneae</taxon>
        <taxon>Araneomorphae</taxon>
        <taxon>Entelegynae</taxon>
        <taxon>Araneoidea</taxon>
        <taxon>Linyphiidae</taxon>
        <taxon>Erigoninae</taxon>
        <taxon>Oedothorax</taxon>
    </lineage>
</organism>
<dbReference type="InterPro" id="IPR011701">
    <property type="entry name" value="MFS"/>
</dbReference>
<gene>
    <name evidence="6" type="ORF">JTE90_004356</name>
</gene>
<dbReference type="Pfam" id="PF07690">
    <property type="entry name" value="MFS_1"/>
    <property type="match status" value="1"/>
</dbReference>
<evidence type="ECO:0000313" key="7">
    <source>
        <dbReference type="Proteomes" id="UP000827092"/>
    </source>
</evidence>
<keyword evidence="3 5" id="KW-1133">Transmembrane helix</keyword>
<feature type="transmembrane region" description="Helical" evidence="5">
    <location>
        <begin position="431"/>
        <end position="449"/>
    </location>
</feature>
<feature type="transmembrane region" description="Helical" evidence="5">
    <location>
        <begin position="362"/>
        <end position="384"/>
    </location>
</feature>
<evidence type="ECO:0000256" key="4">
    <source>
        <dbReference type="ARBA" id="ARBA00023136"/>
    </source>
</evidence>
<feature type="transmembrane region" description="Helical" evidence="5">
    <location>
        <begin position="204"/>
        <end position="222"/>
    </location>
</feature>
<feature type="transmembrane region" description="Helical" evidence="5">
    <location>
        <begin position="138"/>
        <end position="156"/>
    </location>
</feature>
<feature type="transmembrane region" description="Helical" evidence="5">
    <location>
        <begin position="270"/>
        <end position="294"/>
    </location>
</feature>
<keyword evidence="7" id="KW-1185">Reference proteome</keyword>
<evidence type="ECO:0008006" key="8">
    <source>
        <dbReference type="Google" id="ProtNLM"/>
    </source>
</evidence>
<comment type="caution">
    <text evidence="6">The sequence shown here is derived from an EMBL/GenBank/DDBJ whole genome shotgun (WGS) entry which is preliminary data.</text>
</comment>
<feature type="transmembrane region" description="Helical" evidence="5">
    <location>
        <begin position="337"/>
        <end position="356"/>
    </location>
</feature>
<feature type="transmembrane region" description="Helical" evidence="5">
    <location>
        <begin position="81"/>
        <end position="100"/>
    </location>
</feature>
<dbReference type="Proteomes" id="UP000827092">
    <property type="component" value="Unassembled WGS sequence"/>
</dbReference>
<proteinExistence type="predicted"/>
<evidence type="ECO:0000256" key="1">
    <source>
        <dbReference type="ARBA" id="ARBA00004141"/>
    </source>
</evidence>
<evidence type="ECO:0000256" key="2">
    <source>
        <dbReference type="ARBA" id="ARBA00022692"/>
    </source>
</evidence>
<name>A0AAV6VLQ3_9ARAC</name>
<dbReference type="GO" id="GO:0022857">
    <property type="term" value="F:transmembrane transporter activity"/>
    <property type="evidence" value="ECO:0007669"/>
    <property type="project" value="InterPro"/>
</dbReference>
<evidence type="ECO:0000256" key="5">
    <source>
        <dbReference type="SAM" id="Phobius"/>
    </source>
</evidence>
<evidence type="ECO:0000256" key="3">
    <source>
        <dbReference type="ARBA" id="ARBA00022989"/>
    </source>
</evidence>
<feature type="transmembrane region" description="Helical" evidence="5">
    <location>
        <begin position="396"/>
        <end position="419"/>
    </location>
</feature>
<dbReference type="InterPro" id="IPR036259">
    <property type="entry name" value="MFS_trans_sf"/>
</dbReference>
<accession>A0AAV6VLQ3</accession>
<evidence type="ECO:0000313" key="6">
    <source>
        <dbReference type="EMBL" id="KAG8197091.1"/>
    </source>
</evidence>
<feature type="transmembrane region" description="Helical" evidence="5">
    <location>
        <begin position="306"/>
        <end position="325"/>
    </location>
</feature>
<keyword evidence="2 5" id="KW-0812">Transmembrane</keyword>
<comment type="subcellular location">
    <subcellularLocation>
        <location evidence="1">Membrane</location>
        <topology evidence="1">Multi-pass membrane protein</topology>
    </subcellularLocation>
</comment>
<protein>
    <recommendedName>
        <fullName evidence="8">Proton-coupled folate transporter</fullName>
    </recommendedName>
</protein>
<sequence length="484" mass="54631">MTQDRPFGVRVVEVLKKATVEPFLFLVLFGYNARQVTLQSLLHDRACTISLNYSQDVCDNLDDGEHEYEQIRALAYGNNLYNGYILISTIPALLLATFVGPWSDRYTRKYPILIALAGVTLDSSVQAIITAFPNASPNWILASSLLTGISGGLVIIMSSTYSYMSDITQEKSRQTRFAVLEFFTMLATPAGSFVGGQVFKAGRYLPVMLMSPCIFILAWFWMRFCVPETKARRFDITRRQIFRDLFKVDNVKASFKTCAQPRPGNLKIQIWLLLFISFSVRLVHMGSLAIGFPYTRKTFKWGVPRYSYTTTTFSLVNAVVILLMVPTLNKRLLVHEAAVGLIGILSLMAKMVLLSVTVHEYIIFYAWISGTLYGCAGIAVRSRISKLVSRQELGRVFSLLAFCESFTPVLGTISMTQIYNSSLHFYPGLPYAAAAVFLIPSAFIFAWMMRMPSMSFLQYQESEEAKKMKQLQDVTSANFNYNKF</sequence>
<dbReference type="AlphaFoldDB" id="A0AAV6VLQ3"/>
<dbReference type="EMBL" id="JAFNEN010000059">
    <property type="protein sequence ID" value="KAG8197091.1"/>
    <property type="molecule type" value="Genomic_DNA"/>
</dbReference>
<reference evidence="6 7" key="1">
    <citation type="journal article" date="2022" name="Nat. Ecol. Evol.">
        <title>A masculinizing supergene underlies an exaggerated male reproductive morph in a spider.</title>
        <authorList>
            <person name="Hendrickx F."/>
            <person name="De Corte Z."/>
            <person name="Sonet G."/>
            <person name="Van Belleghem S.M."/>
            <person name="Kostlbacher S."/>
            <person name="Vangestel C."/>
        </authorList>
    </citation>
    <scope>NUCLEOTIDE SEQUENCE [LARGE SCALE GENOMIC DNA]</scope>
    <source>
        <strain evidence="6">W744_W776</strain>
    </source>
</reference>
<dbReference type="PANTHER" id="PTHR23507">
    <property type="entry name" value="ZGC:174356"/>
    <property type="match status" value="1"/>
</dbReference>